<protein>
    <submittedName>
        <fullName evidence="1">Uncharacterized protein</fullName>
    </submittedName>
</protein>
<accession>A0A8J5Q631</accession>
<dbReference type="InterPro" id="IPR046536">
    <property type="entry name" value="DUF6601"/>
</dbReference>
<dbReference type="AlphaFoldDB" id="A0A8J5Q631"/>
<evidence type="ECO:0000313" key="1">
    <source>
        <dbReference type="EMBL" id="KAG7431533.1"/>
    </source>
</evidence>
<organism evidence="1 2">
    <name type="scientific">Fusarium oxysporum f. sp. raphani</name>
    <dbReference type="NCBI Taxonomy" id="96318"/>
    <lineage>
        <taxon>Eukaryota</taxon>
        <taxon>Fungi</taxon>
        <taxon>Dikarya</taxon>
        <taxon>Ascomycota</taxon>
        <taxon>Pezizomycotina</taxon>
        <taxon>Sordariomycetes</taxon>
        <taxon>Hypocreomycetidae</taxon>
        <taxon>Hypocreales</taxon>
        <taxon>Nectriaceae</taxon>
        <taxon>Fusarium</taxon>
        <taxon>Fusarium oxysporum species complex</taxon>
    </lineage>
</organism>
<sequence length="449" mass="52549">MADARTESGLGRPLNRSPPFTIQLLDRKQNAPASSLDNRQLKLLLPATFQTDSDDLASTSCHVDASIRAELDLQRLNNVSRWLWVAGRLVPPRPLHHQLLLRRDVFVTEQMDMHLVWMTGRIFVKPIPRFLLEPRFWKEHLRCEQHCSCVTVEGTAWECERRRLWKCALGFLFSYAALIRHESDFLLAKEKYLLPEEVKWPDWISFVEELDTEHIYPNIDPRFYHGELRLGRLNKLYRLLQSPLYSYMAYWDQYSTFFQDNFAWLAGTTVYIAVVLTAMQVGLATDALADDDAFHLHLKFANSKRSAAMAAATGVVTSSRMQYKRIEIQVRTFEAFDARILWPYLCLLRSCNAVCRSTDAPSEAWLEQEPWDRFDKDSARRPDEMHIHQELIVQRARRHEPTHDPHHDKRNFLIGTFFSSFEQPMIWMGNKKSQGVLFCLSKEDSLFRQ</sequence>
<dbReference type="PANTHER" id="PTHR34414:SF1">
    <property type="entry name" value="SUBTILISIN-LIKE SERINE PROTEASE"/>
    <property type="match status" value="1"/>
</dbReference>
<name>A0A8J5Q631_FUSOX</name>
<reference evidence="1" key="1">
    <citation type="submission" date="2021-04" db="EMBL/GenBank/DDBJ databases">
        <title>First draft genome resource for Brassicaceae pathogens Fusarium oxysporum f. sp. raphani and Fusarium oxysporum f. sp. rapae.</title>
        <authorList>
            <person name="Asai S."/>
        </authorList>
    </citation>
    <scope>NUCLEOTIDE SEQUENCE</scope>
    <source>
        <strain evidence="1">Tf1262</strain>
    </source>
</reference>
<evidence type="ECO:0000313" key="2">
    <source>
        <dbReference type="Proteomes" id="UP000693942"/>
    </source>
</evidence>
<comment type="caution">
    <text evidence="1">The sequence shown here is derived from an EMBL/GenBank/DDBJ whole genome shotgun (WGS) entry which is preliminary data.</text>
</comment>
<gene>
    <name evidence="1" type="ORF">Forpi1262_v007157</name>
</gene>
<proteinExistence type="predicted"/>
<dbReference type="EMBL" id="JAELUR010000005">
    <property type="protein sequence ID" value="KAG7431533.1"/>
    <property type="molecule type" value="Genomic_DNA"/>
</dbReference>
<dbReference type="Pfam" id="PF20246">
    <property type="entry name" value="DUF6601"/>
    <property type="match status" value="1"/>
</dbReference>
<dbReference type="PANTHER" id="PTHR34414">
    <property type="entry name" value="HET DOMAIN-CONTAINING PROTEIN-RELATED"/>
    <property type="match status" value="1"/>
</dbReference>
<dbReference type="Proteomes" id="UP000693942">
    <property type="component" value="Unassembled WGS sequence"/>
</dbReference>